<keyword evidence="4" id="KW-1185">Reference proteome</keyword>
<dbReference type="Proteomes" id="UP000324585">
    <property type="component" value="Unassembled WGS sequence"/>
</dbReference>
<feature type="region of interest" description="Disordered" evidence="1">
    <location>
        <begin position="7"/>
        <end position="34"/>
    </location>
</feature>
<comment type="caution">
    <text evidence="3">The sequence shown here is derived from an EMBL/GenBank/DDBJ whole genome shotgun (WGS) entry which is preliminary data.</text>
</comment>
<dbReference type="Pfam" id="PF02617">
    <property type="entry name" value="ClpS"/>
    <property type="match status" value="1"/>
</dbReference>
<name>A0A5J4Z744_PORPP</name>
<dbReference type="SUPFAM" id="SSF54736">
    <property type="entry name" value="ClpS-like"/>
    <property type="match status" value="1"/>
</dbReference>
<evidence type="ECO:0000313" key="4">
    <source>
        <dbReference type="Proteomes" id="UP000324585"/>
    </source>
</evidence>
<dbReference type="AlphaFoldDB" id="A0A5J4Z744"/>
<evidence type="ECO:0000259" key="2">
    <source>
        <dbReference type="Pfam" id="PF02617"/>
    </source>
</evidence>
<feature type="domain" description="Adaptor protein ClpS core" evidence="2">
    <location>
        <begin position="120"/>
        <end position="189"/>
    </location>
</feature>
<dbReference type="PANTHER" id="PTHR33473:SF17">
    <property type="entry name" value="ATP-DEPENDENT CLP PROTEASE ADAPTER PROTEIN CLPS1, CHLOROPLASTIC"/>
    <property type="match status" value="1"/>
</dbReference>
<dbReference type="InterPro" id="IPR014719">
    <property type="entry name" value="Ribosomal_bL12_C/ClpS-like"/>
</dbReference>
<dbReference type="Gene3D" id="3.30.1390.10">
    <property type="match status" value="1"/>
</dbReference>
<dbReference type="GO" id="GO:0008233">
    <property type="term" value="F:peptidase activity"/>
    <property type="evidence" value="ECO:0007669"/>
    <property type="project" value="UniProtKB-KW"/>
</dbReference>
<sequence>MAYVVVVPGSGRNSRSSGGSGSSRRARAAPATTTCDAARVAAVSPGRDARCRSVAAVSEGSGQFVRAPRVGAARMMADIGKGSPNIGGGKFEQDTSRGNVITIQKPEVKKKSERKSETEKEKNWRVLLHNDDVHTFDYVTGIIVQVVRTVSRRKAHRITMTAHSHGIATVTTTWKAMAEEYCKGLQRQGLTSSIAPDSSFS</sequence>
<dbReference type="PANTHER" id="PTHR33473">
    <property type="entry name" value="ATP-DEPENDENT CLP PROTEASE ADAPTER PROTEIN CLPS1, CHLOROPLASTIC"/>
    <property type="match status" value="1"/>
</dbReference>
<dbReference type="InterPro" id="IPR022935">
    <property type="entry name" value="ClpS"/>
</dbReference>
<gene>
    <name evidence="3" type="ORF">FVE85_6565</name>
</gene>
<dbReference type="OrthoDB" id="5144at2759"/>
<dbReference type="GO" id="GO:0030163">
    <property type="term" value="P:protein catabolic process"/>
    <property type="evidence" value="ECO:0007669"/>
    <property type="project" value="InterPro"/>
</dbReference>
<accession>A0A5J4Z744</accession>
<reference evidence="4" key="1">
    <citation type="journal article" date="2019" name="Nat. Commun.">
        <title>Expansion of phycobilisome linker gene families in mesophilic red algae.</title>
        <authorList>
            <person name="Lee J."/>
            <person name="Kim D."/>
            <person name="Bhattacharya D."/>
            <person name="Yoon H.S."/>
        </authorList>
    </citation>
    <scope>NUCLEOTIDE SEQUENCE [LARGE SCALE GENOMIC DNA]</scope>
    <source>
        <strain evidence="4">CCMP 1328</strain>
    </source>
</reference>
<evidence type="ECO:0000313" key="3">
    <source>
        <dbReference type="EMBL" id="KAA8498980.1"/>
    </source>
</evidence>
<evidence type="ECO:0000256" key="1">
    <source>
        <dbReference type="SAM" id="MobiDB-lite"/>
    </source>
</evidence>
<protein>
    <submittedName>
        <fullName evidence="3">ATP-dependent Clp protease adapter protein ClpS</fullName>
    </submittedName>
</protein>
<keyword evidence="3" id="KW-0645">Protease</keyword>
<keyword evidence="3" id="KW-0378">Hydrolase</keyword>
<dbReference type="OMA" id="RITMTAH"/>
<dbReference type="InterPro" id="IPR003769">
    <property type="entry name" value="ClpS_core"/>
</dbReference>
<organism evidence="3 4">
    <name type="scientific">Porphyridium purpureum</name>
    <name type="common">Red alga</name>
    <name type="synonym">Porphyridium cruentum</name>
    <dbReference type="NCBI Taxonomy" id="35688"/>
    <lineage>
        <taxon>Eukaryota</taxon>
        <taxon>Rhodophyta</taxon>
        <taxon>Bangiophyceae</taxon>
        <taxon>Porphyridiales</taxon>
        <taxon>Porphyridiaceae</taxon>
        <taxon>Porphyridium</taxon>
    </lineage>
</organism>
<dbReference type="EMBL" id="VRMN01000001">
    <property type="protein sequence ID" value="KAA8498980.1"/>
    <property type="molecule type" value="Genomic_DNA"/>
</dbReference>
<dbReference type="GO" id="GO:0006508">
    <property type="term" value="P:proteolysis"/>
    <property type="evidence" value="ECO:0007669"/>
    <property type="project" value="UniProtKB-KW"/>
</dbReference>
<proteinExistence type="predicted"/>